<dbReference type="AlphaFoldDB" id="S3DGZ9"/>
<dbReference type="PANTHER" id="PTHR16040">
    <property type="entry name" value="AUSTRALIN, ISOFORM A-RELATED"/>
    <property type="match status" value="1"/>
</dbReference>
<feature type="compositionally biased region" description="Basic and acidic residues" evidence="10">
    <location>
        <begin position="161"/>
        <end position="170"/>
    </location>
</feature>
<evidence type="ECO:0000256" key="9">
    <source>
        <dbReference type="ARBA" id="ARBA00023328"/>
    </source>
</evidence>
<evidence type="ECO:0000313" key="12">
    <source>
        <dbReference type="EMBL" id="EPE36414.1"/>
    </source>
</evidence>
<dbReference type="OMA" id="ITMQQKQ"/>
<proteinExistence type="inferred from homology"/>
<evidence type="ECO:0000256" key="3">
    <source>
        <dbReference type="ARBA" id="ARBA00009914"/>
    </source>
</evidence>
<evidence type="ECO:0000256" key="10">
    <source>
        <dbReference type="SAM" id="MobiDB-lite"/>
    </source>
</evidence>
<evidence type="ECO:0000256" key="5">
    <source>
        <dbReference type="ARBA" id="ARBA00022618"/>
    </source>
</evidence>
<gene>
    <name evidence="12" type="ORF">GLAREA_05752</name>
</gene>
<dbReference type="RefSeq" id="XP_008077232.1">
    <property type="nucleotide sequence ID" value="XM_008079041.1"/>
</dbReference>
<feature type="compositionally biased region" description="Polar residues" evidence="10">
    <location>
        <begin position="301"/>
        <end position="314"/>
    </location>
</feature>
<keyword evidence="6" id="KW-0498">Mitosis</keyword>
<evidence type="ECO:0000256" key="8">
    <source>
        <dbReference type="ARBA" id="ARBA00023306"/>
    </source>
</evidence>
<sequence>MAPTRSKKRKSTESTNSSAEMSNFPAPPQMIPTKSQSPMRTPTHRSPAKKARTGITMGQKQALMDNLQLEITERARKLRAQYMLQAQGLRTRIEIRVNRIPMALRTAKMGDLYAKYSEIAVKNTQKSPQRIEKAASPYKNRMEDIRENSRASPSPQKPKKRVSDEMSIDKENEDIENPKKRVRGGPAPPQRVASRSQIQPSQVLSPRSANSRTLPRSPIRQAVPMKSGLARPVSPLKPTAPVPSGGAAGILTNMVEKAKATRGAGARKAAEPKTTTTAAGRAKRTAAPPPPVMRTARGRASTISDSSEGSNTTVVRKPVAAKKEPVKRTVMGTLRGMGGATKKAAAAKPAAAAATGTRVLRKRN</sequence>
<dbReference type="Pfam" id="PF10444">
    <property type="entry name" value="Nbl1_Borealin_N"/>
    <property type="match status" value="1"/>
</dbReference>
<dbReference type="GO" id="GO:0000070">
    <property type="term" value="P:mitotic sister chromatid segregation"/>
    <property type="evidence" value="ECO:0007669"/>
    <property type="project" value="TreeGrafter"/>
</dbReference>
<dbReference type="InterPro" id="IPR018851">
    <property type="entry name" value="Borealin_N"/>
</dbReference>
<evidence type="ECO:0000256" key="6">
    <source>
        <dbReference type="ARBA" id="ARBA00022776"/>
    </source>
</evidence>
<dbReference type="HOGENOM" id="CLU_038589_1_0_1"/>
<feature type="compositionally biased region" description="Basic residues" evidence="10">
    <location>
        <begin position="42"/>
        <end position="52"/>
    </location>
</feature>
<dbReference type="GO" id="GO:0051233">
    <property type="term" value="C:spindle midzone"/>
    <property type="evidence" value="ECO:0007669"/>
    <property type="project" value="TreeGrafter"/>
</dbReference>
<keyword evidence="9" id="KW-0137">Centromere</keyword>
<evidence type="ECO:0000313" key="13">
    <source>
        <dbReference type="Proteomes" id="UP000016922"/>
    </source>
</evidence>
<feature type="compositionally biased region" description="Low complexity" evidence="10">
    <location>
        <begin position="261"/>
        <end position="280"/>
    </location>
</feature>
<dbReference type="OrthoDB" id="2392550at2759"/>
<dbReference type="GeneID" id="19464806"/>
<dbReference type="GO" id="GO:0051301">
    <property type="term" value="P:cell division"/>
    <property type="evidence" value="ECO:0007669"/>
    <property type="project" value="UniProtKB-KW"/>
</dbReference>
<dbReference type="GO" id="GO:0005634">
    <property type="term" value="C:nucleus"/>
    <property type="evidence" value="ECO:0007669"/>
    <property type="project" value="UniProtKB-SubCell"/>
</dbReference>
<dbReference type="EMBL" id="KE145353">
    <property type="protein sequence ID" value="EPE36414.1"/>
    <property type="molecule type" value="Genomic_DNA"/>
</dbReference>
<protein>
    <recommendedName>
        <fullName evidence="11">Borealin N-terminal domain-containing protein</fullName>
    </recommendedName>
</protein>
<reference evidence="12 13" key="1">
    <citation type="journal article" date="2013" name="BMC Genomics">
        <title>Genomics-driven discovery of the pneumocandin biosynthetic gene cluster in the fungus Glarea lozoyensis.</title>
        <authorList>
            <person name="Chen L."/>
            <person name="Yue Q."/>
            <person name="Zhang X."/>
            <person name="Xiang M."/>
            <person name="Wang C."/>
            <person name="Li S."/>
            <person name="Che Y."/>
            <person name="Ortiz-Lopez F.J."/>
            <person name="Bills G.F."/>
            <person name="Liu X."/>
            <person name="An Z."/>
        </authorList>
    </citation>
    <scope>NUCLEOTIDE SEQUENCE [LARGE SCALE GENOMIC DNA]</scope>
    <source>
        <strain evidence="13">ATCC 20868 / MF5171</strain>
    </source>
</reference>
<comment type="similarity">
    <text evidence="3">Belongs to the borealin family.</text>
</comment>
<keyword evidence="7" id="KW-0539">Nucleus</keyword>
<comment type="subcellular location">
    <subcellularLocation>
        <location evidence="2">Chromosome</location>
        <location evidence="2">Centromere</location>
    </subcellularLocation>
    <subcellularLocation>
        <location evidence="1">Nucleus</location>
    </subcellularLocation>
</comment>
<dbReference type="GO" id="GO:0000775">
    <property type="term" value="C:chromosome, centromeric region"/>
    <property type="evidence" value="ECO:0007669"/>
    <property type="project" value="UniProtKB-SubCell"/>
</dbReference>
<dbReference type="InterPro" id="IPR018867">
    <property type="entry name" value="Cell_div_borealin"/>
</dbReference>
<accession>S3DGZ9</accession>
<keyword evidence="8" id="KW-0131">Cell cycle</keyword>
<feature type="compositionally biased region" description="Basic residues" evidence="10">
    <location>
        <begin position="1"/>
        <end position="10"/>
    </location>
</feature>
<feature type="domain" description="Borealin N-terminal" evidence="11">
    <location>
        <begin position="59"/>
        <end position="115"/>
    </location>
</feature>
<dbReference type="eggNOG" id="ENOG502S9QE">
    <property type="taxonomic scope" value="Eukaryota"/>
</dbReference>
<keyword evidence="13" id="KW-1185">Reference proteome</keyword>
<evidence type="ECO:0000259" key="11">
    <source>
        <dbReference type="Pfam" id="PF10444"/>
    </source>
</evidence>
<name>S3DGZ9_GLAL2</name>
<feature type="region of interest" description="Disordered" evidence="10">
    <location>
        <begin position="1"/>
        <end position="56"/>
    </location>
</feature>
<feature type="region of interest" description="Disordered" evidence="10">
    <location>
        <begin position="123"/>
        <end position="326"/>
    </location>
</feature>
<feature type="compositionally biased region" description="Basic and acidic residues" evidence="10">
    <location>
        <begin position="140"/>
        <end position="149"/>
    </location>
</feature>
<evidence type="ECO:0000256" key="1">
    <source>
        <dbReference type="ARBA" id="ARBA00004123"/>
    </source>
</evidence>
<keyword evidence="5" id="KW-0132">Cell division</keyword>
<keyword evidence="4" id="KW-0158">Chromosome</keyword>
<evidence type="ECO:0000256" key="2">
    <source>
        <dbReference type="ARBA" id="ARBA00004584"/>
    </source>
</evidence>
<organism evidence="12 13">
    <name type="scientific">Glarea lozoyensis (strain ATCC 20868 / MF5171)</name>
    <dbReference type="NCBI Taxonomy" id="1116229"/>
    <lineage>
        <taxon>Eukaryota</taxon>
        <taxon>Fungi</taxon>
        <taxon>Dikarya</taxon>
        <taxon>Ascomycota</taxon>
        <taxon>Pezizomycotina</taxon>
        <taxon>Leotiomycetes</taxon>
        <taxon>Helotiales</taxon>
        <taxon>Helotiaceae</taxon>
        <taxon>Glarea</taxon>
    </lineage>
</organism>
<dbReference type="KEGG" id="glz:GLAREA_05752"/>
<evidence type="ECO:0000256" key="7">
    <source>
        <dbReference type="ARBA" id="ARBA00023242"/>
    </source>
</evidence>
<dbReference type="PANTHER" id="PTHR16040:SF7">
    <property type="entry name" value="AUSTRALIN, ISOFORM A-RELATED"/>
    <property type="match status" value="1"/>
</dbReference>
<evidence type="ECO:0000256" key="4">
    <source>
        <dbReference type="ARBA" id="ARBA00022454"/>
    </source>
</evidence>
<dbReference type="GO" id="GO:0032133">
    <property type="term" value="C:chromosome passenger complex"/>
    <property type="evidence" value="ECO:0007669"/>
    <property type="project" value="TreeGrafter"/>
</dbReference>
<dbReference type="Proteomes" id="UP000016922">
    <property type="component" value="Unassembled WGS sequence"/>
</dbReference>
<feature type="compositionally biased region" description="Polar residues" evidence="10">
    <location>
        <begin position="193"/>
        <end position="214"/>
    </location>
</feature>